<sequence length="333" mass="36404">MQLIVAAATPTWQEVAVPITDTTGNPIYDTTAIFVDAPSAASSSNDTNATTTTTATPAVIAYSDEPPGVINLQSSSNAKGLIITDVEIVNGSAIAWVVHTVPKFLARAMGYEFPSSQSSKGHMVLCLTVEQTQLGLLAQQLRYQSALVYYYYLPATVQERSEEVKKLVENQLVIIPPFALAKIVKTTSTVSQIEIKMYSKTAKSMMRKESAFFVHTYKKYMRRQLKGNMKIWTKSKSDYKSYCAARSVRKVVSPITVNGKSVERDDDASKWFTSEGTANYWCLTTSDYMPKEDNSPGTVMCIANAGLFGIFNTIAAKVEECPTTTTGPCLPAG</sequence>
<evidence type="ECO:0000313" key="4">
    <source>
        <dbReference type="EMBL" id="KFD69714.1"/>
    </source>
</evidence>
<comment type="similarity">
    <text evidence="1">Belongs to the DNase II family.</text>
</comment>
<dbReference type="Proteomes" id="UP000030764">
    <property type="component" value="Unassembled WGS sequence"/>
</dbReference>
<dbReference type="GO" id="GO:0006309">
    <property type="term" value="P:apoptotic DNA fragmentation"/>
    <property type="evidence" value="ECO:0007669"/>
    <property type="project" value="TreeGrafter"/>
</dbReference>
<name>A0A085LLH2_9BILA</name>
<evidence type="ECO:0000313" key="3">
    <source>
        <dbReference type="EMBL" id="KFD45818.1"/>
    </source>
</evidence>
<evidence type="ECO:0000313" key="5">
    <source>
        <dbReference type="Proteomes" id="UP000030764"/>
    </source>
</evidence>
<dbReference type="GO" id="GO:0004531">
    <property type="term" value="F:deoxyribonuclease II activity"/>
    <property type="evidence" value="ECO:0007669"/>
    <property type="project" value="InterPro"/>
</dbReference>
<keyword evidence="5" id="KW-1185">Reference proteome</keyword>
<dbReference type="InterPro" id="IPR004947">
    <property type="entry name" value="DNase_II"/>
</dbReference>
<organism evidence="3 5">
    <name type="scientific">Trichuris suis</name>
    <name type="common">pig whipworm</name>
    <dbReference type="NCBI Taxonomy" id="68888"/>
    <lineage>
        <taxon>Eukaryota</taxon>
        <taxon>Metazoa</taxon>
        <taxon>Ecdysozoa</taxon>
        <taxon>Nematoda</taxon>
        <taxon>Enoplea</taxon>
        <taxon>Dorylaimia</taxon>
        <taxon>Trichinellida</taxon>
        <taxon>Trichuridae</taxon>
        <taxon>Trichuris</taxon>
    </lineage>
</organism>
<dbReference type="PANTHER" id="PTHR10858:SF23">
    <property type="entry name" value="DEOXYRIBONUCLEASE II"/>
    <property type="match status" value="1"/>
</dbReference>
<protein>
    <submittedName>
        <fullName evidence="3">Uncharacterized protein</fullName>
    </submittedName>
</protein>
<dbReference type="AlphaFoldDB" id="A0A085LLH2"/>
<dbReference type="Proteomes" id="UP000030758">
    <property type="component" value="Unassembled WGS sequence"/>
</dbReference>
<reference evidence="3 5" key="1">
    <citation type="journal article" date="2014" name="Nat. Genet.">
        <title>Genome and transcriptome of the porcine whipworm Trichuris suis.</title>
        <authorList>
            <person name="Jex A.R."/>
            <person name="Nejsum P."/>
            <person name="Schwarz E.M."/>
            <person name="Hu L."/>
            <person name="Young N.D."/>
            <person name="Hall R.S."/>
            <person name="Korhonen P.K."/>
            <person name="Liao S."/>
            <person name="Thamsborg S."/>
            <person name="Xia J."/>
            <person name="Xu P."/>
            <person name="Wang S."/>
            <person name="Scheerlinck J.P."/>
            <person name="Hofmann A."/>
            <person name="Sternberg P.W."/>
            <person name="Wang J."/>
            <person name="Gasser R.B."/>
        </authorList>
    </citation>
    <scope>NUCLEOTIDE SEQUENCE [LARGE SCALE GENOMIC DNA]</scope>
    <source>
        <strain evidence="4">DCEP-RM93F</strain>
        <strain evidence="3">DCEP-RM93M</strain>
    </source>
</reference>
<evidence type="ECO:0000256" key="2">
    <source>
        <dbReference type="ARBA" id="ARBA00022801"/>
    </source>
</evidence>
<evidence type="ECO:0000256" key="1">
    <source>
        <dbReference type="ARBA" id="ARBA00007527"/>
    </source>
</evidence>
<proteinExistence type="inferred from homology"/>
<keyword evidence="2" id="KW-0378">Hydrolase</keyword>
<gene>
    <name evidence="3" type="ORF">M513_13299</name>
    <name evidence="4" type="ORF">M514_13299</name>
</gene>
<dbReference type="PANTHER" id="PTHR10858">
    <property type="entry name" value="DEOXYRIBONUCLEASE II"/>
    <property type="match status" value="1"/>
</dbReference>
<dbReference type="Pfam" id="PF03265">
    <property type="entry name" value="DNase_II"/>
    <property type="match status" value="1"/>
</dbReference>
<dbReference type="EMBL" id="KL363421">
    <property type="protein sequence ID" value="KFD45818.1"/>
    <property type="molecule type" value="Genomic_DNA"/>
</dbReference>
<accession>A0A085LLH2</accession>
<dbReference type="EMBL" id="KL367493">
    <property type="protein sequence ID" value="KFD69714.1"/>
    <property type="molecule type" value="Genomic_DNA"/>
</dbReference>